<dbReference type="AlphaFoldDB" id="A0A6M5Z304"/>
<dbReference type="EMBL" id="CP053452">
    <property type="protein sequence ID" value="QJX00075.1"/>
    <property type="molecule type" value="Genomic_DNA"/>
</dbReference>
<evidence type="ECO:0000313" key="1">
    <source>
        <dbReference type="EMBL" id="QJX00075.1"/>
    </source>
</evidence>
<reference evidence="2" key="1">
    <citation type="submission" date="2020-05" db="EMBL/GenBank/DDBJ databases">
        <title>Frigoriglobus tundricola gen. nov., sp. nov., a psychrotolerant cellulolytic planctomycete of the family Gemmataceae with two divergent copies of 16S rRNA gene.</title>
        <authorList>
            <person name="Kulichevskaya I.S."/>
            <person name="Ivanova A.A."/>
            <person name="Naumoff D.G."/>
            <person name="Beletsky A.V."/>
            <person name="Rijpstra W.I.C."/>
            <person name="Sinninghe Damste J.S."/>
            <person name="Mardanov A.V."/>
            <person name="Ravin N.V."/>
            <person name="Dedysh S.N."/>
        </authorList>
    </citation>
    <scope>NUCLEOTIDE SEQUENCE [LARGE SCALE GENOMIC DNA]</scope>
    <source>
        <strain evidence="2">PL17</strain>
    </source>
</reference>
<dbReference type="RefSeq" id="WP_171474905.1">
    <property type="nucleotide sequence ID" value="NZ_CP053452.2"/>
</dbReference>
<sequence>MFRHTILALLLGVTCAAAYDEKDPVKEKLFAAKVAYDKEMSAFRKAADEWLDKREEAARKAGDKKALGTVKADRKAFEEDGALPKTAPVAIQQISVTARKTLETAYSQAVKDYIKAKKDEEATAVEKDFATFKTDAAKRDQAARARELLIGKWAWGDNTMTLFQNGTVLESNPKGGLVSKGKWKVETDGLLVELENGYSCRGVLRENGKLVATCTAPTGAQHIVEATKKKEK</sequence>
<keyword evidence="2" id="KW-1185">Reference proteome</keyword>
<dbReference type="KEGG" id="ftj:FTUN_7699"/>
<gene>
    <name evidence="1" type="ORF">FTUN_7699</name>
</gene>
<dbReference type="Proteomes" id="UP000503447">
    <property type="component" value="Chromosome"/>
</dbReference>
<organism evidence="1 2">
    <name type="scientific">Frigoriglobus tundricola</name>
    <dbReference type="NCBI Taxonomy" id="2774151"/>
    <lineage>
        <taxon>Bacteria</taxon>
        <taxon>Pseudomonadati</taxon>
        <taxon>Planctomycetota</taxon>
        <taxon>Planctomycetia</taxon>
        <taxon>Gemmatales</taxon>
        <taxon>Gemmataceae</taxon>
        <taxon>Frigoriglobus</taxon>
    </lineage>
</organism>
<evidence type="ECO:0000313" key="2">
    <source>
        <dbReference type="Proteomes" id="UP000503447"/>
    </source>
</evidence>
<accession>A0A6M5Z304</accession>
<proteinExistence type="predicted"/>
<protein>
    <submittedName>
        <fullName evidence="1">Uncharacterized protein</fullName>
    </submittedName>
</protein>
<name>A0A6M5Z304_9BACT</name>